<accession>C5BVJ7</accession>
<keyword evidence="3" id="KW-1185">Reference proteome</keyword>
<dbReference type="EMBL" id="CP001618">
    <property type="protein sequence ID" value="ACQ78437.1"/>
    <property type="molecule type" value="Genomic_DNA"/>
</dbReference>
<dbReference type="HOGENOM" id="CLU_135583_1_0_11"/>
<evidence type="ECO:0000313" key="2">
    <source>
        <dbReference type="EMBL" id="ACQ78437.1"/>
    </source>
</evidence>
<organism evidence="2 3">
    <name type="scientific">Beutenbergia cavernae (strain ATCC BAA-8 / DSM 12333 / CCUG 43141 / JCM 11478 / NBRC 16432 / NCIMB 13614 / HKI 0122)</name>
    <dbReference type="NCBI Taxonomy" id="471853"/>
    <lineage>
        <taxon>Bacteria</taxon>
        <taxon>Bacillati</taxon>
        <taxon>Actinomycetota</taxon>
        <taxon>Actinomycetes</taxon>
        <taxon>Micrococcales</taxon>
        <taxon>Beutenbergiaceae</taxon>
        <taxon>Beutenbergia</taxon>
    </lineage>
</organism>
<feature type="transmembrane region" description="Helical" evidence="1">
    <location>
        <begin position="138"/>
        <end position="160"/>
    </location>
</feature>
<feature type="transmembrane region" description="Helical" evidence="1">
    <location>
        <begin position="12"/>
        <end position="35"/>
    </location>
</feature>
<dbReference type="Proteomes" id="UP000007962">
    <property type="component" value="Chromosome"/>
</dbReference>
<evidence type="ECO:0000256" key="1">
    <source>
        <dbReference type="SAM" id="Phobius"/>
    </source>
</evidence>
<dbReference type="KEGG" id="bcv:Bcav_0172"/>
<evidence type="ECO:0000313" key="3">
    <source>
        <dbReference type="Proteomes" id="UP000007962"/>
    </source>
</evidence>
<dbReference type="AlphaFoldDB" id="C5BVJ7"/>
<dbReference type="STRING" id="471853.Bcav_0172"/>
<name>C5BVJ7_BEUC1</name>
<feature type="transmembrane region" description="Helical" evidence="1">
    <location>
        <begin position="42"/>
        <end position="65"/>
    </location>
</feature>
<protein>
    <recommendedName>
        <fullName evidence="4">Integral membrane protein</fullName>
    </recommendedName>
</protein>
<keyword evidence="1" id="KW-0472">Membrane</keyword>
<feature type="transmembrane region" description="Helical" evidence="1">
    <location>
        <begin position="110"/>
        <end position="132"/>
    </location>
</feature>
<dbReference type="RefSeq" id="WP_012725217.1">
    <property type="nucleotide sequence ID" value="NC_012669.1"/>
</dbReference>
<reference evidence="2 3" key="1">
    <citation type="journal article" date="2009" name="Stand. Genomic Sci.">
        <title>Complete genome sequence of Beutenbergia cavernae type strain (HKI 0122).</title>
        <authorList>
            <person name="Land M."/>
            <person name="Pukall R."/>
            <person name="Abt B."/>
            <person name="Goker M."/>
            <person name="Rohde M."/>
            <person name="Glavina Del Rio T."/>
            <person name="Tice H."/>
            <person name="Copeland A."/>
            <person name="Cheng J.F."/>
            <person name="Lucas S."/>
            <person name="Chen F."/>
            <person name="Nolan M."/>
            <person name="Bruce D."/>
            <person name="Goodwin L."/>
            <person name="Pitluck S."/>
            <person name="Ivanova N."/>
            <person name="Mavromatis K."/>
            <person name="Ovchinnikova G."/>
            <person name="Pati A."/>
            <person name="Chen A."/>
            <person name="Palaniappan K."/>
            <person name="Hauser L."/>
            <person name="Chang Y.J."/>
            <person name="Jefferies C.C."/>
            <person name="Saunders E."/>
            <person name="Brettin T."/>
            <person name="Detter J.C."/>
            <person name="Han C."/>
            <person name="Chain P."/>
            <person name="Bristow J."/>
            <person name="Eisen J.A."/>
            <person name="Markowitz V."/>
            <person name="Hugenholtz P."/>
            <person name="Kyrpides N.C."/>
            <person name="Klenk H.P."/>
            <person name="Lapidus A."/>
        </authorList>
    </citation>
    <scope>NUCLEOTIDE SEQUENCE [LARGE SCALE GENOMIC DNA]</scope>
    <source>
        <strain evidence="3">ATCC BAA-8 / DSM 12333 / NBRC 16432</strain>
    </source>
</reference>
<gene>
    <name evidence="2" type="ordered locus">Bcav_0172</name>
</gene>
<keyword evidence="1" id="KW-1133">Transmembrane helix</keyword>
<feature type="transmembrane region" description="Helical" evidence="1">
    <location>
        <begin position="71"/>
        <end position="98"/>
    </location>
</feature>
<keyword evidence="1" id="KW-0812">Transmembrane</keyword>
<proteinExistence type="predicted"/>
<sequence>MGAIPEGWGEFGVAAAGATAALAGLLIVAMSVNVAEILATRAVVAGARSTIASLVLAIATSLLLLPPGMTLVGLGVATLVLTGVAIVIQVVGIAAQWTRASEGVTGPVRAFIVALAAVEHVPFLVGGILLVAGLDAGLWGIVAGMVAVVVVSMVNAWALLIEVRR</sequence>
<evidence type="ECO:0008006" key="4">
    <source>
        <dbReference type="Google" id="ProtNLM"/>
    </source>
</evidence>